<feature type="signal peptide" evidence="3">
    <location>
        <begin position="1"/>
        <end position="22"/>
    </location>
</feature>
<dbReference type="GO" id="GO:0070492">
    <property type="term" value="F:oligosaccharide binding"/>
    <property type="evidence" value="ECO:0007669"/>
    <property type="project" value="TreeGrafter"/>
</dbReference>
<dbReference type="InterPro" id="IPR011583">
    <property type="entry name" value="Chitinase_II/V-like_cat"/>
</dbReference>
<dbReference type="Gene3D" id="3.10.50.10">
    <property type="match status" value="1"/>
</dbReference>
<dbReference type="EMBL" id="UYYF01004621">
    <property type="protein sequence ID" value="VDN05917.1"/>
    <property type="molecule type" value="Genomic_DNA"/>
</dbReference>
<dbReference type="GO" id="GO:0008061">
    <property type="term" value="F:chitin binding"/>
    <property type="evidence" value="ECO:0007669"/>
    <property type="project" value="InterPro"/>
</dbReference>
<accession>A0A0N5D5T3</accession>
<evidence type="ECO:0000313" key="5">
    <source>
        <dbReference type="EMBL" id="VDN05917.1"/>
    </source>
</evidence>
<comment type="similarity">
    <text evidence="1">Belongs to the glycosyl hydrolase 18 family.</text>
</comment>
<dbReference type="GO" id="GO:0005975">
    <property type="term" value="P:carbohydrate metabolic process"/>
    <property type="evidence" value="ECO:0007669"/>
    <property type="project" value="InterPro"/>
</dbReference>
<evidence type="ECO:0000256" key="2">
    <source>
        <dbReference type="ARBA" id="ARBA00040976"/>
    </source>
</evidence>
<dbReference type="OrthoDB" id="10254444at2759"/>
<dbReference type="GO" id="GO:0012505">
    <property type="term" value="C:endomembrane system"/>
    <property type="evidence" value="ECO:0007669"/>
    <property type="project" value="TreeGrafter"/>
</dbReference>
<evidence type="ECO:0000256" key="1">
    <source>
        <dbReference type="ARBA" id="ARBA00009336"/>
    </source>
</evidence>
<feature type="domain" description="GH18" evidence="4">
    <location>
        <begin position="84"/>
        <end position="401"/>
    </location>
</feature>
<dbReference type="PANTHER" id="PTHR46066:SF2">
    <property type="entry name" value="CHITINASE DOMAIN-CONTAINING PROTEIN 1"/>
    <property type="match status" value="1"/>
</dbReference>
<protein>
    <recommendedName>
        <fullName evidence="2">Chitinase domain-containing protein 1</fullName>
    </recommendedName>
</protein>
<gene>
    <name evidence="5" type="ORF">TCLT_LOCUS8365</name>
</gene>
<dbReference type="SMART" id="SM00636">
    <property type="entry name" value="Glyco_18"/>
    <property type="match status" value="1"/>
</dbReference>
<dbReference type="PANTHER" id="PTHR46066">
    <property type="entry name" value="CHITINASE DOMAIN-CONTAINING PROTEIN 1 FAMILY MEMBER"/>
    <property type="match status" value="1"/>
</dbReference>
<dbReference type="InterPro" id="IPR017853">
    <property type="entry name" value="GH"/>
</dbReference>
<dbReference type="InterPro" id="IPR029070">
    <property type="entry name" value="Chitinase_insertion_sf"/>
</dbReference>
<proteinExistence type="inferred from homology"/>
<evidence type="ECO:0000256" key="3">
    <source>
        <dbReference type="SAM" id="SignalP"/>
    </source>
</evidence>
<keyword evidence="3" id="KW-0732">Signal</keyword>
<evidence type="ECO:0000313" key="7">
    <source>
        <dbReference type="WBParaSite" id="TCLT_0000837601-mRNA-1"/>
    </source>
</evidence>
<dbReference type="PROSITE" id="PS51910">
    <property type="entry name" value="GH18_2"/>
    <property type="match status" value="1"/>
</dbReference>
<feature type="chain" id="PRO_5043126630" description="Chitinase domain-containing protein 1" evidence="3">
    <location>
        <begin position="23"/>
        <end position="401"/>
    </location>
</feature>
<evidence type="ECO:0000313" key="6">
    <source>
        <dbReference type="Proteomes" id="UP000276776"/>
    </source>
</evidence>
<dbReference type="Pfam" id="PF00704">
    <property type="entry name" value="Glyco_hydro_18"/>
    <property type="match status" value="1"/>
</dbReference>
<keyword evidence="6" id="KW-1185">Reference proteome</keyword>
<organism evidence="7">
    <name type="scientific">Thelazia callipaeda</name>
    <name type="common">Oriental eyeworm</name>
    <name type="synonym">Parasitic nematode</name>
    <dbReference type="NCBI Taxonomy" id="103827"/>
    <lineage>
        <taxon>Eukaryota</taxon>
        <taxon>Metazoa</taxon>
        <taxon>Ecdysozoa</taxon>
        <taxon>Nematoda</taxon>
        <taxon>Chromadorea</taxon>
        <taxon>Rhabditida</taxon>
        <taxon>Spirurina</taxon>
        <taxon>Spiruromorpha</taxon>
        <taxon>Thelazioidea</taxon>
        <taxon>Thelaziidae</taxon>
        <taxon>Thelazia</taxon>
    </lineage>
</organism>
<dbReference type="AlphaFoldDB" id="A0A0N5D5T3"/>
<dbReference type="Proteomes" id="UP000276776">
    <property type="component" value="Unassembled WGS sequence"/>
</dbReference>
<dbReference type="SUPFAM" id="SSF51445">
    <property type="entry name" value="(Trans)glycosidases"/>
    <property type="match status" value="1"/>
</dbReference>
<dbReference type="Gene3D" id="3.20.20.80">
    <property type="entry name" value="Glycosidases"/>
    <property type="match status" value="1"/>
</dbReference>
<dbReference type="STRING" id="103827.A0A0N5D5T3"/>
<reference evidence="7" key="1">
    <citation type="submission" date="2017-02" db="UniProtKB">
        <authorList>
            <consortium name="WormBaseParasite"/>
        </authorList>
    </citation>
    <scope>IDENTIFICATION</scope>
</reference>
<dbReference type="InterPro" id="IPR001223">
    <property type="entry name" value="Glyco_hydro18_cat"/>
</dbReference>
<sequence>MNRRFWLHAVFLLVLILPAVHNTLSKSDRKKKPQKKSNNWDEIKKENDNLEKEFQVDNNGEQLSVASILRDHDKLCTEKKKFSHPVLAYVTPWNNGGYNIAKFAAQKFTHIAPVWFHFKPEMKQRKTCILFGMHDLDTKWLADVRANNSKIKFVPRFIIDSTVTKNAQQFLYDERWQTNCAQIVINFLKKNKMHGAVVEVWLQMLSLIHKDTKEELVELIVHWAELFHKFDLEIIVPFPAPLHDMKKPTGLVTKNELAKVMESVDFVNVMTYDYHTNHFAGIAPFEWVHKNLEYILSDPLINPSKIFLGLNFYGYALEGTTLKTVVGREFLEYMTAKSGTLMWNSKTKEHFLRFQSSGNDGFCTYPTVASVEVRLRLADYLNVGVGIWELGQGLNYFTCLL</sequence>
<name>A0A0N5D5T3_THECL</name>
<dbReference type="OMA" id="YSINERI"/>
<dbReference type="WBParaSite" id="TCLT_0000837601-mRNA-1">
    <property type="protein sequence ID" value="TCLT_0000837601-mRNA-1"/>
    <property type="gene ID" value="TCLT_0000837601"/>
</dbReference>
<evidence type="ECO:0000259" key="4">
    <source>
        <dbReference type="PROSITE" id="PS51910"/>
    </source>
</evidence>
<reference evidence="5 6" key="2">
    <citation type="submission" date="2018-11" db="EMBL/GenBank/DDBJ databases">
        <authorList>
            <consortium name="Pathogen Informatics"/>
        </authorList>
    </citation>
    <scope>NUCLEOTIDE SEQUENCE [LARGE SCALE GENOMIC DNA]</scope>
</reference>